<proteinExistence type="predicted"/>
<protein>
    <submittedName>
        <fullName evidence="1">Uncharacterized protein</fullName>
    </submittedName>
</protein>
<keyword evidence="2" id="KW-1185">Reference proteome</keyword>
<name>A0ABR4KT74_9EURO</name>
<evidence type="ECO:0000313" key="1">
    <source>
        <dbReference type="EMBL" id="KAL2855487.1"/>
    </source>
</evidence>
<accession>A0ABR4KT74</accession>
<dbReference type="Proteomes" id="UP001610446">
    <property type="component" value="Unassembled WGS sequence"/>
</dbReference>
<sequence length="100" mass="11425">MRSKKERTAPSNEAWHWHQRRMRRSVKRREIRVDGGGNLEQLSLMWEGSRAGARLSHGWPERNLNFAPLPMASFQGAASASATTLQSYGVLNFRLFRLAS</sequence>
<evidence type="ECO:0000313" key="2">
    <source>
        <dbReference type="Proteomes" id="UP001610446"/>
    </source>
</evidence>
<reference evidence="1 2" key="1">
    <citation type="submission" date="2024-07" db="EMBL/GenBank/DDBJ databases">
        <title>Section-level genome sequencing and comparative genomics of Aspergillus sections Usti and Cavernicolus.</title>
        <authorList>
            <consortium name="Lawrence Berkeley National Laboratory"/>
            <person name="Nybo J.L."/>
            <person name="Vesth T.C."/>
            <person name="Theobald S."/>
            <person name="Frisvad J.C."/>
            <person name="Larsen T.O."/>
            <person name="Kjaerboelling I."/>
            <person name="Rothschild-Mancinelli K."/>
            <person name="Lyhne E.K."/>
            <person name="Kogle M.E."/>
            <person name="Barry K."/>
            <person name="Clum A."/>
            <person name="Na H."/>
            <person name="Ledsgaard L."/>
            <person name="Lin J."/>
            <person name="Lipzen A."/>
            <person name="Kuo A."/>
            <person name="Riley R."/>
            <person name="Mondo S."/>
            <person name="Labutti K."/>
            <person name="Haridas S."/>
            <person name="Pangalinan J."/>
            <person name="Salamov A.A."/>
            <person name="Simmons B.A."/>
            <person name="Magnuson J.K."/>
            <person name="Chen J."/>
            <person name="Drula E."/>
            <person name="Henrissat B."/>
            <person name="Wiebenga A."/>
            <person name="Lubbers R.J."/>
            <person name="Gomes A.C."/>
            <person name="Makela M.R."/>
            <person name="Stajich J."/>
            <person name="Grigoriev I.V."/>
            <person name="Mortensen U.H."/>
            <person name="De Vries R.P."/>
            <person name="Baker S.E."/>
            <person name="Andersen M.R."/>
        </authorList>
    </citation>
    <scope>NUCLEOTIDE SEQUENCE [LARGE SCALE GENOMIC DNA]</scope>
    <source>
        <strain evidence="1 2">CBS 123904</strain>
    </source>
</reference>
<gene>
    <name evidence="1" type="ORF">BJY01DRAFT_204228</name>
</gene>
<organism evidence="1 2">
    <name type="scientific">Aspergillus pseudoustus</name>
    <dbReference type="NCBI Taxonomy" id="1810923"/>
    <lineage>
        <taxon>Eukaryota</taxon>
        <taxon>Fungi</taxon>
        <taxon>Dikarya</taxon>
        <taxon>Ascomycota</taxon>
        <taxon>Pezizomycotina</taxon>
        <taxon>Eurotiomycetes</taxon>
        <taxon>Eurotiomycetidae</taxon>
        <taxon>Eurotiales</taxon>
        <taxon>Aspergillaceae</taxon>
        <taxon>Aspergillus</taxon>
        <taxon>Aspergillus subgen. Nidulantes</taxon>
    </lineage>
</organism>
<dbReference type="EMBL" id="JBFXLU010000010">
    <property type="protein sequence ID" value="KAL2855487.1"/>
    <property type="molecule type" value="Genomic_DNA"/>
</dbReference>
<comment type="caution">
    <text evidence="1">The sequence shown here is derived from an EMBL/GenBank/DDBJ whole genome shotgun (WGS) entry which is preliminary data.</text>
</comment>